<comment type="caution">
    <text evidence="2">The sequence shown here is derived from an EMBL/GenBank/DDBJ whole genome shotgun (WGS) entry which is preliminary data.</text>
</comment>
<evidence type="ECO:0008006" key="4">
    <source>
        <dbReference type="Google" id="ProtNLM"/>
    </source>
</evidence>
<dbReference type="RefSeq" id="WP_120690711.1">
    <property type="nucleotide sequence ID" value="NZ_RAZT01000018.1"/>
</dbReference>
<accession>A0A3A9XS09</accession>
<name>A0A3A9XS09_9ACTN</name>
<keyword evidence="1" id="KW-0175">Coiled coil</keyword>
<dbReference type="InterPro" id="IPR029063">
    <property type="entry name" value="SAM-dependent_MTases_sf"/>
</dbReference>
<evidence type="ECO:0000313" key="3">
    <source>
        <dbReference type="Proteomes" id="UP000275865"/>
    </source>
</evidence>
<organism evidence="2 3">
    <name type="scientific">Micromonospora musae</name>
    <dbReference type="NCBI Taxonomy" id="1894970"/>
    <lineage>
        <taxon>Bacteria</taxon>
        <taxon>Bacillati</taxon>
        <taxon>Actinomycetota</taxon>
        <taxon>Actinomycetes</taxon>
        <taxon>Micromonosporales</taxon>
        <taxon>Micromonosporaceae</taxon>
        <taxon>Micromonospora</taxon>
    </lineage>
</organism>
<sequence>MSLRLIGGEMPVWSDLDGRHGPGPVRGEVLAPLLATVTGRALVVGPLDPALLDAVPADDLTVLVRGIPDAETLAARLAARPGVTVLCGSPEKLATEPAYDTIVALDGIQRLASTEGADLTWDETFALLAAVLRPGGRLLLAAENHLGMHRLVALPPEVTDSDWAEAGEYDPDRPAGLERLRDRLADTGLTVTRTYTAWPTPIAPTALVTPELLVEPEARAFLTVALDRACEPSTTVLTDPRRLVAQSLRHDAATILAPAWILQAERTASEPARVTGRLWFEAPEAGPAPFEAPAALLPFPPPPEAMVMVDGDRVEVMRHPEGRLYWYSPADGTALLPSGHLLEQLLIVAALRRDLPTVRELLHRWQSSPHAGVAADQIVVTPGHDLAPLTPAVLPHAALRRLAVRLLDAGLAYLWPSPADPAELSLTLAALAGRAPEPVAGTGNEPSRPGTPGVRELLASRDRLAQELAEAREREAWYEQALADRETELRRARGLVALLSGSPTARAGKLMLAGARRARRTAGAVARRVLPRD</sequence>
<reference evidence="2 3" key="1">
    <citation type="submission" date="2018-09" db="EMBL/GenBank/DDBJ databases">
        <title>Micromonospora sp. nov. MS1-9, isolated from a root of Musa sp.</title>
        <authorList>
            <person name="Kuncharoen N."/>
            <person name="Kudo T."/>
            <person name="Ohkuma M."/>
            <person name="Yuki M."/>
            <person name="Tanasupawat S."/>
        </authorList>
    </citation>
    <scope>NUCLEOTIDE SEQUENCE [LARGE SCALE GENOMIC DNA]</scope>
    <source>
        <strain evidence="2 3">MS1-9</strain>
    </source>
</reference>
<dbReference type="EMBL" id="RAZT01000018">
    <property type="protein sequence ID" value="RKN27293.1"/>
    <property type="molecule type" value="Genomic_DNA"/>
</dbReference>
<gene>
    <name evidence="2" type="ORF">D7044_28295</name>
</gene>
<proteinExistence type="predicted"/>
<evidence type="ECO:0000256" key="1">
    <source>
        <dbReference type="SAM" id="Coils"/>
    </source>
</evidence>
<evidence type="ECO:0000313" key="2">
    <source>
        <dbReference type="EMBL" id="RKN27293.1"/>
    </source>
</evidence>
<dbReference type="Proteomes" id="UP000275865">
    <property type="component" value="Unassembled WGS sequence"/>
</dbReference>
<dbReference type="AlphaFoldDB" id="A0A3A9XS09"/>
<feature type="coiled-coil region" evidence="1">
    <location>
        <begin position="454"/>
        <end position="481"/>
    </location>
</feature>
<dbReference type="Gene3D" id="3.40.50.150">
    <property type="entry name" value="Vaccinia Virus protein VP39"/>
    <property type="match status" value="1"/>
</dbReference>
<protein>
    <recommendedName>
        <fullName evidence="4">Class I SAM-dependent methyltransferase</fullName>
    </recommendedName>
</protein>
<dbReference type="SUPFAM" id="SSF53335">
    <property type="entry name" value="S-adenosyl-L-methionine-dependent methyltransferases"/>
    <property type="match status" value="1"/>
</dbReference>